<sequence length="250" mass="29152">MFFDLFAGSSLRKQSPKSPWECSSLLNYLNSFNNTIDGYGRPTLAYFIEQGIVSAADQLICHVYNTPLNCTIEYNLHLLTGLPLYTLQWDTIKDENVTQFVYKLIKRFNNSSDGIYHPWHYFYVRNGDQMNLEQKFQKLNFVFRKTFVAFLLRLKGIWQILPYFCQHDRRLKYKCLSEETCEALIATYNMDTNLKHLLNHRDIEIEYKSKTEDNEILAEVFAVNDIKFGSGIWNTNINCASSIGNVITAS</sequence>
<dbReference type="Proteomes" id="UP000663832">
    <property type="component" value="Unassembled WGS sequence"/>
</dbReference>
<proteinExistence type="predicted"/>
<dbReference type="AlphaFoldDB" id="A0A815L436"/>
<gene>
    <name evidence="1" type="ORF">BJG266_LOCUS22576</name>
    <name evidence="2" type="ORF">QVE165_LOCUS36872</name>
</gene>
<dbReference type="OrthoDB" id="10034075at2759"/>
<dbReference type="Proteomes" id="UP000663877">
    <property type="component" value="Unassembled WGS sequence"/>
</dbReference>
<evidence type="ECO:0000313" key="3">
    <source>
        <dbReference type="Proteomes" id="UP000663832"/>
    </source>
</evidence>
<protein>
    <submittedName>
        <fullName evidence="2">Uncharacterized protein</fullName>
    </submittedName>
</protein>
<name>A0A815L436_9BILA</name>
<reference evidence="2" key="1">
    <citation type="submission" date="2021-02" db="EMBL/GenBank/DDBJ databases">
        <authorList>
            <person name="Nowell W R."/>
        </authorList>
    </citation>
    <scope>NUCLEOTIDE SEQUENCE</scope>
</reference>
<accession>A0A815L436</accession>
<comment type="caution">
    <text evidence="2">The sequence shown here is derived from an EMBL/GenBank/DDBJ whole genome shotgun (WGS) entry which is preliminary data.</text>
</comment>
<dbReference type="EMBL" id="CAJNOM010000375">
    <property type="protein sequence ID" value="CAF1402585.1"/>
    <property type="molecule type" value="Genomic_DNA"/>
</dbReference>
<dbReference type="EMBL" id="CAJNOI010000142">
    <property type="protein sequence ID" value="CAF1123178.1"/>
    <property type="molecule type" value="Genomic_DNA"/>
</dbReference>
<keyword evidence="3" id="KW-1185">Reference proteome</keyword>
<evidence type="ECO:0000313" key="1">
    <source>
        <dbReference type="EMBL" id="CAF1123178.1"/>
    </source>
</evidence>
<evidence type="ECO:0000313" key="2">
    <source>
        <dbReference type="EMBL" id="CAF1402585.1"/>
    </source>
</evidence>
<organism evidence="2 3">
    <name type="scientific">Adineta steineri</name>
    <dbReference type="NCBI Taxonomy" id="433720"/>
    <lineage>
        <taxon>Eukaryota</taxon>
        <taxon>Metazoa</taxon>
        <taxon>Spiralia</taxon>
        <taxon>Gnathifera</taxon>
        <taxon>Rotifera</taxon>
        <taxon>Eurotatoria</taxon>
        <taxon>Bdelloidea</taxon>
        <taxon>Adinetida</taxon>
        <taxon>Adinetidae</taxon>
        <taxon>Adineta</taxon>
    </lineage>
</organism>